<comment type="caution">
    <text evidence="5">The sequence shown here is derived from an EMBL/GenBank/DDBJ whole genome shotgun (WGS) entry which is preliminary data.</text>
</comment>
<dbReference type="RefSeq" id="WP_173126118.1">
    <property type="nucleotide sequence ID" value="NZ_CBCSGW010000007.1"/>
</dbReference>
<dbReference type="SUPFAM" id="SSF53335">
    <property type="entry name" value="S-adenosyl-L-methionine-dependent methyltransferases"/>
    <property type="match status" value="1"/>
</dbReference>
<dbReference type="Gene3D" id="3.40.50.150">
    <property type="entry name" value="Vaccinia Virus protein VP39"/>
    <property type="match status" value="1"/>
</dbReference>
<dbReference type="InterPro" id="IPR051052">
    <property type="entry name" value="Diverse_substrate_MTase"/>
</dbReference>
<evidence type="ECO:0000256" key="3">
    <source>
        <dbReference type="ARBA" id="ARBA00022679"/>
    </source>
</evidence>
<dbReference type="GO" id="GO:0032259">
    <property type="term" value="P:methylation"/>
    <property type="evidence" value="ECO:0007669"/>
    <property type="project" value="UniProtKB-KW"/>
</dbReference>
<dbReference type="InterPro" id="IPR029063">
    <property type="entry name" value="SAM-dependent_MTases_sf"/>
</dbReference>
<dbReference type="PANTHER" id="PTHR44942">
    <property type="entry name" value="METHYLTRANSF_11 DOMAIN-CONTAINING PROTEIN"/>
    <property type="match status" value="1"/>
</dbReference>
<dbReference type="EMBL" id="JAAATY010000003">
    <property type="protein sequence ID" value="NRN64342.1"/>
    <property type="molecule type" value="Genomic_DNA"/>
</dbReference>
<gene>
    <name evidence="5" type="ORF">GC106_15480</name>
</gene>
<name>A0ABX2EZE1_9PSEU</name>
<proteinExistence type="inferred from homology"/>
<dbReference type="InterPro" id="IPR013216">
    <property type="entry name" value="Methyltransf_11"/>
</dbReference>
<protein>
    <submittedName>
        <fullName evidence="5">Class I SAM-dependent methyltransferase</fullName>
    </submittedName>
</protein>
<evidence type="ECO:0000256" key="1">
    <source>
        <dbReference type="ARBA" id="ARBA00008361"/>
    </source>
</evidence>
<feature type="domain" description="Methyltransferase type 11" evidence="4">
    <location>
        <begin position="27"/>
        <end position="116"/>
    </location>
</feature>
<dbReference type="PANTHER" id="PTHR44942:SF4">
    <property type="entry name" value="METHYLTRANSFERASE TYPE 11 DOMAIN-CONTAINING PROTEIN"/>
    <property type="match status" value="1"/>
</dbReference>
<dbReference type="CDD" id="cd02440">
    <property type="entry name" value="AdoMet_MTases"/>
    <property type="match status" value="1"/>
</dbReference>
<dbReference type="Pfam" id="PF08241">
    <property type="entry name" value="Methyltransf_11"/>
    <property type="match status" value="1"/>
</dbReference>
<dbReference type="GO" id="GO:0008168">
    <property type="term" value="F:methyltransferase activity"/>
    <property type="evidence" value="ECO:0007669"/>
    <property type="project" value="UniProtKB-KW"/>
</dbReference>
<keyword evidence="2 5" id="KW-0489">Methyltransferase</keyword>
<evidence type="ECO:0000256" key="2">
    <source>
        <dbReference type="ARBA" id="ARBA00022603"/>
    </source>
</evidence>
<comment type="similarity">
    <text evidence="1">Belongs to the methyltransferase superfamily.</text>
</comment>
<accession>A0ABX2EZE1</accession>
<sequence>MAQRWNHNIHYHSMVLSAVPPDARNALDVGCGEGMLARALREKVPNVVGVDLDQASIDLAKKHDDGISYVVADALTYDFQMSFDFIASVAALHHVDAAAALARFDSLLRPGGTMVIVGLARPTMRDVPYELAGAVAARMHRRTKGYWEHPSPTCWPPPETYSSMRRLASTLLPGVRYRRHILSRYSLTWVKPD</sequence>
<keyword evidence="6" id="KW-1185">Reference proteome</keyword>
<reference evidence="5 6" key="1">
    <citation type="submission" date="2020-01" db="EMBL/GenBank/DDBJ databases">
        <title>Kibdelosporangium persica a novel Actinomycetes from a hot desert in Iran.</title>
        <authorList>
            <person name="Safaei N."/>
            <person name="Zaburannyi N."/>
            <person name="Mueller R."/>
            <person name="Wink J."/>
        </authorList>
    </citation>
    <scope>NUCLEOTIDE SEQUENCE [LARGE SCALE GENOMIC DNA]</scope>
    <source>
        <strain evidence="5 6">4NS15</strain>
    </source>
</reference>
<evidence type="ECO:0000313" key="5">
    <source>
        <dbReference type="EMBL" id="NRN64342.1"/>
    </source>
</evidence>
<dbReference type="Proteomes" id="UP000763557">
    <property type="component" value="Unassembled WGS sequence"/>
</dbReference>
<keyword evidence="3" id="KW-0808">Transferase</keyword>
<evidence type="ECO:0000259" key="4">
    <source>
        <dbReference type="Pfam" id="PF08241"/>
    </source>
</evidence>
<organism evidence="5 6">
    <name type="scientific">Kibdelosporangium persicum</name>
    <dbReference type="NCBI Taxonomy" id="2698649"/>
    <lineage>
        <taxon>Bacteria</taxon>
        <taxon>Bacillati</taxon>
        <taxon>Actinomycetota</taxon>
        <taxon>Actinomycetes</taxon>
        <taxon>Pseudonocardiales</taxon>
        <taxon>Pseudonocardiaceae</taxon>
        <taxon>Kibdelosporangium</taxon>
    </lineage>
</organism>
<evidence type="ECO:0000313" key="6">
    <source>
        <dbReference type="Proteomes" id="UP000763557"/>
    </source>
</evidence>